<name>A0ABV8K6I1_9BACL</name>
<dbReference type="InterPro" id="IPR046953">
    <property type="entry name" value="Spore_GerAC-like_C"/>
</dbReference>
<dbReference type="RefSeq" id="WP_377720243.1">
    <property type="nucleotide sequence ID" value="NZ_JBHSAM010000028.1"/>
</dbReference>
<evidence type="ECO:0000259" key="8">
    <source>
        <dbReference type="Pfam" id="PF05504"/>
    </source>
</evidence>
<dbReference type="Pfam" id="PF25198">
    <property type="entry name" value="Spore_GerAC_N"/>
    <property type="match status" value="1"/>
</dbReference>
<comment type="subcellular location">
    <subcellularLocation>
        <location evidence="1">Membrane</location>
        <topology evidence="1">Lipid-anchor</topology>
    </subcellularLocation>
</comment>
<keyword evidence="5" id="KW-0472">Membrane</keyword>
<comment type="similarity">
    <text evidence="2">Belongs to the GerABKC lipoprotein family.</text>
</comment>
<keyword evidence="7" id="KW-0449">Lipoprotein</keyword>
<dbReference type="PROSITE" id="PS51257">
    <property type="entry name" value="PROKAR_LIPOPROTEIN"/>
    <property type="match status" value="1"/>
</dbReference>
<reference evidence="11" key="1">
    <citation type="journal article" date="2019" name="Int. J. Syst. Evol. Microbiol.">
        <title>The Global Catalogue of Microorganisms (GCM) 10K type strain sequencing project: providing services to taxonomists for standard genome sequencing and annotation.</title>
        <authorList>
            <consortium name="The Broad Institute Genomics Platform"/>
            <consortium name="The Broad Institute Genome Sequencing Center for Infectious Disease"/>
            <person name="Wu L."/>
            <person name="Ma J."/>
        </authorList>
    </citation>
    <scope>NUCLEOTIDE SEQUENCE [LARGE SCALE GENOMIC DNA]</scope>
    <source>
        <strain evidence="11">IBRC-M 10987</strain>
    </source>
</reference>
<evidence type="ECO:0000259" key="9">
    <source>
        <dbReference type="Pfam" id="PF25198"/>
    </source>
</evidence>
<evidence type="ECO:0000256" key="4">
    <source>
        <dbReference type="ARBA" id="ARBA00022729"/>
    </source>
</evidence>
<dbReference type="Gene3D" id="3.30.300.210">
    <property type="entry name" value="Nutrient germinant receptor protein C, domain 3"/>
    <property type="match status" value="1"/>
</dbReference>
<gene>
    <name evidence="10" type="ORF">ACFOZ8_18470</name>
</gene>
<keyword evidence="6" id="KW-0564">Palmitate</keyword>
<proteinExistence type="inferred from homology"/>
<dbReference type="PANTHER" id="PTHR35789:SF1">
    <property type="entry name" value="SPORE GERMINATION PROTEIN B3"/>
    <property type="match status" value="1"/>
</dbReference>
<comment type="caution">
    <text evidence="10">The sequence shown here is derived from an EMBL/GenBank/DDBJ whole genome shotgun (WGS) entry which is preliminary data.</text>
</comment>
<keyword evidence="11" id="KW-1185">Reference proteome</keyword>
<feature type="domain" description="Spore germination GerAC-like C-terminal" evidence="8">
    <location>
        <begin position="200"/>
        <end position="362"/>
    </location>
</feature>
<evidence type="ECO:0000256" key="1">
    <source>
        <dbReference type="ARBA" id="ARBA00004635"/>
    </source>
</evidence>
<dbReference type="InterPro" id="IPR008844">
    <property type="entry name" value="Spore_GerAC-like"/>
</dbReference>
<dbReference type="NCBIfam" id="TIGR02887">
    <property type="entry name" value="spore_ger_x_C"/>
    <property type="match status" value="1"/>
</dbReference>
<sequence length="366" mass="40565">MKKTIAALFLCLTLTGCWDQIQLNNLLFIDVIGIDYAEGQSKKLKVNYVISSVQEANQGGGKPATVYVESSGVNLYDAVTQTNKELPGVLSVLETRLYLISRRFAKDEPLKHLDIASQFASNPLYAYLAMYDGDLSKLLAKNRLKDQTISNLLIGLLDDQIRFGTAPSNKLLHYILGGNQFMNDFALSRLEPYKEGARLSGTALFSNGRYTGINLNNEDTLLAALMDGTPGKLQLITGQWKGRSYSVLVQKSKRRIKVGTDSGKLREITISLDLQVKLVVDGDGLKKHTDAHLNETESIIEADLAVKMGQVLAALQKANCDFLQLGHEVAAFHPDVYKTLHWREAYPKLNLKPIVHVKIMNTAILD</sequence>
<dbReference type="PANTHER" id="PTHR35789">
    <property type="entry name" value="SPORE GERMINATION PROTEIN B3"/>
    <property type="match status" value="1"/>
</dbReference>
<dbReference type="InterPro" id="IPR038501">
    <property type="entry name" value="Spore_GerAC_C_sf"/>
</dbReference>
<dbReference type="Proteomes" id="UP001595715">
    <property type="component" value="Unassembled WGS sequence"/>
</dbReference>
<evidence type="ECO:0000256" key="7">
    <source>
        <dbReference type="ARBA" id="ARBA00023288"/>
    </source>
</evidence>
<organism evidence="10 11">
    <name type="scientific">Paenibacillus xanthanilyticus</name>
    <dbReference type="NCBI Taxonomy" id="1783531"/>
    <lineage>
        <taxon>Bacteria</taxon>
        <taxon>Bacillati</taxon>
        <taxon>Bacillota</taxon>
        <taxon>Bacilli</taxon>
        <taxon>Bacillales</taxon>
        <taxon>Paenibacillaceae</taxon>
        <taxon>Paenibacillus</taxon>
    </lineage>
</organism>
<evidence type="ECO:0000313" key="10">
    <source>
        <dbReference type="EMBL" id="MFC4101635.1"/>
    </source>
</evidence>
<evidence type="ECO:0000256" key="3">
    <source>
        <dbReference type="ARBA" id="ARBA00022544"/>
    </source>
</evidence>
<feature type="domain" description="Spore germination protein N-terminal" evidence="9">
    <location>
        <begin position="19"/>
        <end position="175"/>
    </location>
</feature>
<evidence type="ECO:0000256" key="6">
    <source>
        <dbReference type="ARBA" id="ARBA00023139"/>
    </source>
</evidence>
<accession>A0ABV8K6I1</accession>
<evidence type="ECO:0000313" key="11">
    <source>
        <dbReference type="Proteomes" id="UP001595715"/>
    </source>
</evidence>
<dbReference type="EMBL" id="JBHSAM010000028">
    <property type="protein sequence ID" value="MFC4101635.1"/>
    <property type="molecule type" value="Genomic_DNA"/>
</dbReference>
<keyword evidence="4" id="KW-0732">Signal</keyword>
<evidence type="ECO:0000256" key="2">
    <source>
        <dbReference type="ARBA" id="ARBA00007886"/>
    </source>
</evidence>
<dbReference type="Pfam" id="PF05504">
    <property type="entry name" value="Spore_GerAC"/>
    <property type="match status" value="1"/>
</dbReference>
<dbReference type="InterPro" id="IPR057336">
    <property type="entry name" value="GerAC_N"/>
</dbReference>
<protein>
    <submittedName>
        <fullName evidence="10">Ger(X)C family spore germination protein</fullName>
    </submittedName>
</protein>
<evidence type="ECO:0000256" key="5">
    <source>
        <dbReference type="ARBA" id="ARBA00023136"/>
    </source>
</evidence>
<keyword evidence="3" id="KW-0309">Germination</keyword>